<dbReference type="GO" id="GO:0050121">
    <property type="term" value="F:N-acylglucosamine 2-epimerase activity"/>
    <property type="evidence" value="ECO:0007669"/>
    <property type="project" value="UniProtKB-EC"/>
</dbReference>
<gene>
    <name evidence="11" type="ORF">RRG08_028216</name>
</gene>
<dbReference type="InterPro" id="IPR010819">
    <property type="entry name" value="AGE/CE"/>
</dbReference>
<evidence type="ECO:0000256" key="6">
    <source>
        <dbReference type="ARBA" id="ARBA00031608"/>
    </source>
</evidence>
<evidence type="ECO:0000256" key="7">
    <source>
        <dbReference type="ARBA" id="ARBA00031909"/>
    </source>
</evidence>
<accession>A0AAE0YCI5</accession>
<evidence type="ECO:0000256" key="9">
    <source>
        <dbReference type="ARBA" id="ARBA00034243"/>
    </source>
</evidence>
<dbReference type="PANTHER" id="PTHR15108">
    <property type="entry name" value="N-ACYLGLUCOSAMINE-2-EPIMERASE"/>
    <property type="match status" value="1"/>
</dbReference>
<comment type="catalytic activity">
    <reaction evidence="9">
        <text>an N-acyl-D-glucosamine = an N-acyl-D-mannosamine</text>
        <dbReference type="Rhea" id="RHEA:19033"/>
        <dbReference type="ChEBI" id="CHEBI:16062"/>
        <dbReference type="ChEBI" id="CHEBI:17274"/>
        <dbReference type="EC" id="5.1.3.8"/>
    </reaction>
    <physiologicalReaction direction="left-to-right" evidence="9">
        <dbReference type="Rhea" id="RHEA:19034"/>
    </physiologicalReaction>
    <physiologicalReaction direction="right-to-left" evidence="9">
        <dbReference type="Rhea" id="RHEA:19035"/>
    </physiologicalReaction>
</comment>
<evidence type="ECO:0000256" key="4">
    <source>
        <dbReference type="ARBA" id="ARBA00014959"/>
    </source>
</evidence>
<keyword evidence="5" id="KW-0413">Isomerase</keyword>
<reference evidence="11" key="1">
    <citation type="journal article" date="2023" name="G3 (Bethesda)">
        <title>A reference genome for the long-term kleptoplast-retaining sea slug Elysia crispata morphotype clarki.</title>
        <authorList>
            <person name="Eastman K.E."/>
            <person name="Pendleton A.L."/>
            <person name="Shaikh M.A."/>
            <person name="Suttiyut T."/>
            <person name="Ogas R."/>
            <person name="Tomko P."/>
            <person name="Gavelis G."/>
            <person name="Widhalm J.R."/>
            <person name="Wisecaver J.H."/>
        </authorList>
    </citation>
    <scope>NUCLEOTIDE SEQUENCE</scope>
    <source>
        <strain evidence="11">ECLA1</strain>
    </source>
</reference>
<evidence type="ECO:0000256" key="2">
    <source>
        <dbReference type="ARBA" id="ARBA00008558"/>
    </source>
</evidence>
<evidence type="ECO:0000256" key="5">
    <source>
        <dbReference type="ARBA" id="ARBA00023235"/>
    </source>
</evidence>
<evidence type="ECO:0000256" key="3">
    <source>
        <dbReference type="ARBA" id="ARBA00013176"/>
    </source>
</evidence>
<dbReference type="Gene3D" id="1.50.10.10">
    <property type="match status" value="1"/>
</dbReference>
<dbReference type="GO" id="GO:0005975">
    <property type="term" value="P:carbohydrate metabolic process"/>
    <property type="evidence" value="ECO:0007669"/>
    <property type="project" value="InterPro"/>
</dbReference>
<dbReference type="InterPro" id="IPR008928">
    <property type="entry name" value="6-hairpin_glycosidase_sf"/>
</dbReference>
<name>A0AAE0YCI5_9GAST</name>
<proteinExistence type="inferred from homology"/>
<evidence type="ECO:0000256" key="1">
    <source>
        <dbReference type="ARBA" id="ARBA00004878"/>
    </source>
</evidence>
<dbReference type="InterPro" id="IPR012341">
    <property type="entry name" value="6hp_glycosidase-like_sf"/>
</dbReference>
<evidence type="ECO:0000256" key="8">
    <source>
        <dbReference type="ARBA" id="ARBA00033215"/>
    </source>
</evidence>
<dbReference type="EMBL" id="JAWDGP010006502">
    <property type="protein sequence ID" value="KAK3739777.1"/>
    <property type="molecule type" value="Genomic_DNA"/>
</dbReference>
<dbReference type="EC" id="5.1.3.8" evidence="3"/>
<protein>
    <recommendedName>
        <fullName evidence="4">N-acylglucosamine 2-epimerase</fullName>
        <ecNumber evidence="3">5.1.3.8</ecNumber>
    </recommendedName>
    <alternativeName>
        <fullName evidence="8">GlcNAc 2-epimerase</fullName>
    </alternativeName>
    <alternativeName>
        <fullName evidence="6">N-acetyl-D-glucosamine 2-epimerase</fullName>
    </alternativeName>
    <alternativeName>
        <fullName evidence="7">Renin-binding protein</fullName>
    </alternativeName>
</protein>
<keyword evidence="12" id="KW-1185">Reference proteome</keyword>
<comment type="subunit">
    <text evidence="10">Homodimer. Forms a heterodimer with renin and inhibits its activity.</text>
</comment>
<dbReference type="Pfam" id="PF07221">
    <property type="entry name" value="GlcNAc_2-epim"/>
    <property type="match status" value="1"/>
</dbReference>
<dbReference type="SUPFAM" id="SSF48208">
    <property type="entry name" value="Six-hairpin glycosidases"/>
    <property type="match status" value="1"/>
</dbReference>
<evidence type="ECO:0000256" key="10">
    <source>
        <dbReference type="ARBA" id="ARBA00046544"/>
    </source>
</evidence>
<comment type="similarity">
    <text evidence="2">Belongs to the N-acylglucosamine 2-epimerase family.</text>
</comment>
<evidence type="ECO:0000313" key="11">
    <source>
        <dbReference type="EMBL" id="KAK3739777.1"/>
    </source>
</evidence>
<comment type="caution">
    <text evidence="11">The sequence shown here is derived from an EMBL/GenBank/DDBJ whole genome shotgun (WGS) entry which is preliminary data.</text>
</comment>
<dbReference type="AlphaFoldDB" id="A0AAE0YCI5"/>
<dbReference type="Proteomes" id="UP001283361">
    <property type="component" value="Unassembled WGS sequence"/>
</dbReference>
<sequence>MQLEWDMKMWWPHNEAMIAFLMAYKHTGEKDYLNNFAQVLEYSLNRFVDREHGEWFGYLSREGHLKIKAKGGQWKGCFHVPRALMMCEKLLHELIQTH</sequence>
<organism evidence="11 12">
    <name type="scientific">Elysia crispata</name>
    <name type="common">lettuce slug</name>
    <dbReference type="NCBI Taxonomy" id="231223"/>
    <lineage>
        <taxon>Eukaryota</taxon>
        <taxon>Metazoa</taxon>
        <taxon>Spiralia</taxon>
        <taxon>Lophotrochozoa</taxon>
        <taxon>Mollusca</taxon>
        <taxon>Gastropoda</taxon>
        <taxon>Heterobranchia</taxon>
        <taxon>Euthyneura</taxon>
        <taxon>Panpulmonata</taxon>
        <taxon>Sacoglossa</taxon>
        <taxon>Placobranchoidea</taxon>
        <taxon>Plakobranchidae</taxon>
        <taxon>Elysia</taxon>
    </lineage>
</organism>
<comment type="pathway">
    <text evidence="1">Amino-sugar metabolism; N-acetylneuraminate degradation.</text>
</comment>
<evidence type="ECO:0000313" key="12">
    <source>
        <dbReference type="Proteomes" id="UP001283361"/>
    </source>
</evidence>